<sequence length="185" mass="21831">MPFKYIKYDMPITEAEAFVEQYADELSSIWRASSPASGDKGWAWRQLWGRPQDITPITLFLRQQVEYLKGDRDQLSKEEQKQRQKLRRQQAEFAKRESEQERKLAEQADEIAQKDKKISRQQDQIKDLKAEIKEMIDESTCAALVQSIDYLVKLVNSPIDLRKLPHYQKLSKEQLAYLKKITPKE</sequence>
<protein>
    <submittedName>
        <fullName evidence="2">Uncharacterized protein</fullName>
    </submittedName>
</protein>
<comment type="caution">
    <text evidence="2">The sequence shown here is derived from an EMBL/GenBank/DDBJ whole genome shotgun (WGS) entry which is preliminary data.</text>
</comment>
<gene>
    <name evidence="2" type="ORF">K0504_17020</name>
</gene>
<evidence type="ECO:0000313" key="2">
    <source>
        <dbReference type="EMBL" id="MBW8192742.1"/>
    </source>
</evidence>
<feature type="compositionally biased region" description="Basic and acidic residues" evidence="1">
    <location>
        <begin position="89"/>
        <end position="107"/>
    </location>
</feature>
<evidence type="ECO:0000313" key="3">
    <source>
        <dbReference type="Proteomes" id="UP001166251"/>
    </source>
</evidence>
<reference evidence="2" key="1">
    <citation type="submission" date="2021-07" db="EMBL/GenBank/DDBJ databases">
        <title>Neiella marina sp. nov., isolated from the intestinal content of sea cucumber Apostichopus japonicus.</title>
        <authorList>
            <person name="Bai X."/>
        </authorList>
    </citation>
    <scope>NUCLEOTIDE SEQUENCE</scope>
    <source>
        <strain evidence="2">126</strain>
    </source>
</reference>
<dbReference type="Proteomes" id="UP001166251">
    <property type="component" value="Unassembled WGS sequence"/>
</dbReference>
<keyword evidence="3" id="KW-1185">Reference proteome</keyword>
<dbReference type="EMBL" id="JAHZSS010000028">
    <property type="protein sequence ID" value="MBW8192742.1"/>
    <property type="molecule type" value="Genomic_DNA"/>
</dbReference>
<evidence type="ECO:0000256" key="1">
    <source>
        <dbReference type="SAM" id="MobiDB-lite"/>
    </source>
</evidence>
<feature type="region of interest" description="Disordered" evidence="1">
    <location>
        <begin position="72"/>
        <end position="107"/>
    </location>
</feature>
<proteinExistence type="predicted"/>
<name>A0ABS7EM35_9GAMM</name>
<organism evidence="2 3">
    <name type="scientific">Neiella holothuriorum</name>
    <dbReference type="NCBI Taxonomy" id="2870530"/>
    <lineage>
        <taxon>Bacteria</taxon>
        <taxon>Pseudomonadati</taxon>
        <taxon>Pseudomonadota</taxon>
        <taxon>Gammaproteobacteria</taxon>
        <taxon>Alteromonadales</taxon>
        <taxon>Echinimonadaceae</taxon>
        <taxon>Neiella</taxon>
    </lineage>
</organism>
<dbReference type="RefSeq" id="WP_220105365.1">
    <property type="nucleotide sequence ID" value="NZ_JAHZSS010000028.1"/>
</dbReference>
<feature type="compositionally biased region" description="Basic and acidic residues" evidence="1">
    <location>
        <begin position="72"/>
        <end position="82"/>
    </location>
</feature>
<accession>A0ABS7EM35</accession>